<proteinExistence type="predicted"/>
<keyword evidence="2" id="KW-1185">Reference proteome</keyword>
<gene>
    <name evidence="1" type="ORF">H4R21_000908</name>
</gene>
<sequence length="899" mass="96278">MQPASPTLCGVAADVAAAVACAVEAQVESALASARRRTVSGRRRSLRKRPSLMTTVATAERQRWAESLAELCDPDQDGDSPLAMICNVFALLAAELRDALRDTAEASAAAAARQAGRVFGAAAAETSKRRSSSDAVFEFAAVPQRLDADSDGDADSAADSDAPAGAAADALVGLFTTRADAAQPFSTGLVEYLIAGMNRHARARPNVRHAWGLILTPGGARFCLMESDAIHVTGEIGLHTRDGRRALAEMFVDLALCEPWRLGADPSMRWRADLGRWAVDCPTDACDPHADCTGRQHRRRSTRLTPQPLTLYAAPTPLFVAESFFGRFTRCFRAARTPAGEYDVVLKDAWQLVPDEEHPDDEIAVLDHIRERMDAAQSAAVYPRLLCGGTVRVAAARDTSLLVLDDADAYTRWTVPHGYRRPAATPDDGDHGAADHGAADRSADKRPRHSDEPRLRRVHRRMASGPIGVPLQTLASEHEVVAVLADAMRSHTEILRHAHVLHRDISLNNVMAVWVGGELRGMLIDFDHAVDAGAARNQRTPGNVGTGPFMSIANLEGLDVQRTAVDDWESVICLLFCLAARSEREREEMGHIFAHVTPAGVADVKRELFGSARALDRAIDKYLNVSYRMLVRLIRALYAAAFCHPRCVGTARISLRGGRLVDPVQRRVQYAEDIHSRCALALATVALEVRSVTSLSDGVAAISHQCCDLLRHRHDCGAADGSGAEAAAGAAEAARPEDDAPETATGDGRPSATAIESTGSLSTLLAEPASATVQAHAYAPSTADTLTDARAEVAAVAGKMPVLGGAARSLAQLQMVLLVGEDARLRKRKGEEQDSPRTKRRKMIHADDCCPPSPHYVPVPVAIATPKSRRQLAFAAPSSVFPDTPVALPPASKAASFTS</sequence>
<comment type="caution">
    <text evidence="1">The sequence shown here is derived from an EMBL/GenBank/DDBJ whole genome shotgun (WGS) entry which is preliminary data.</text>
</comment>
<reference evidence="1" key="1">
    <citation type="submission" date="2022-07" db="EMBL/GenBank/DDBJ databases">
        <title>Phylogenomic reconstructions and comparative analyses of Kickxellomycotina fungi.</title>
        <authorList>
            <person name="Reynolds N.K."/>
            <person name="Stajich J.E."/>
            <person name="Barry K."/>
            <person name="Grigoriev I.V."/>
            <person name="Crous P."/>
            <person name="Smith M.E."/>
        </authorList>
    </citation>
    <scope>NUCLEOTIDE SEQUENCE</scope>
    <source>
        <strain evidence="1">BCRC 34780</strain>
    </source>
</reference>
<dbReference type="EMBL" id="JANBUN010000151">
    <property type="protein sequence ID" value="KAJ2806341.1"/>
    <property type="molecule type" value="Genomic_DNA"/>
</dbReference>
<accession>A0ACC1LDP1</accession>
<protein>
    <submittedName>
        <fullName evidence="1">Uncharacterized protein</fullName>
    </submittedName>
</protein>
<evidence type="ECO:0000313" key="1">
    <source>
        <dbReference type="EMBL" id="KAJ2806341.1"/>
    </source>
</evidence>
<evidence type="ECO:0000313" key="2">
    <source>
        <dbReference type="Proteomes" id="UP001140087"/>
    </source>
</evidence>
<name>A0ACC1LDP1_9FUNG</name>
<dbReference type="Proteomes" id="UP001140087">
    <property type="component" value="Unassembled WGS sequence"/>
</dbReference>
<organism evidence="1 2">
    <name type="scientific">Coemansia helicoidea</name>
    <dbReference type="NCBI Taxonomy" id="1286919"/>
    <lineage>
        <taxon>Eukaryota</taxon>
        <taxon>Fungi</taxon>
        <taxon>Fungi incertae sedis</taxon>
        <taxon>Zoopagomycota</taxon>
        <taxon>Kickxellomycotina</taxon>
        <taxon>Kickxellomycetes</taxon>
        <taxon>Kickxellales</taxon>
        <taxon>Kickxellaceae</taxon>
        <taxon>Coemansia</taxon>
    </lineage>
</organism>